<proteinExistence type="predicted"/>
<feature type="compositionally biased region" description="Basic and acidic residues" evidence="1">
    <location>
        <begin position="99"/>
        <end position="111"/>
    </location>
</feature>
<evidence type="ECO:0000256" key="1">
    <source>
        <dbReference type="SAM" id="MobiDB-lite"/>
    </source>
</evidence>
<feature type="compositionally biased region" description="Polar residues" evidence="1">
    <location>
        <begin position="67"/>
        <end position="76"/>
    </location>
</feature>
<evidence type="ECO:0000313" key="2">
    <source>
        <dbReference type="EMBL" id="EJK48859.1"/>
    </source>
</evidence>
<keyword evidence="3" id="KW-1185">Reference proteome</keyword>
<feature type="region of interest" description="Disordered" evidence="1">
    <location>
        <begin position="33"/>
        <end position="130"/>
    </location>
</feature>
<organism evidence="2 3">
    <name type="scientific">Thalassiosira oceanica</name>
    <name type="common">Marine diatom</name>
    <dbReference type="NCBI Taxonomy" id="159749"/>
    <lineage>
        <taxon>Eukaryota</taxon>
        <taxon>Sar</taxon>
        <taxon>Stramenopiles</taxon>
        <taxon>Ochrophyta</taxon>
        <taxon>Bacillariophyta</taxon>
        <taxon>Coscinodiscophyceae</taxon>
        <taxon>Thalassiosirophycidae</taxon>
        <taxon>Thalassiosirales</taxon>
        <taxon>Thalassiosiraceae</taxon>
        <taxon>Thalassiosira</taxon>
    </lineage>
</organism>
<gene>
    <name evidence="2" type="ORF">THAOC_32310</name>
</gene>
<accession>K0R9F4</accession>
<feature type="non-terminal residue" evidence="2">
    <location>
        <position position="155"/>
    </location>
</feature>
<reference evidence="2 3" key="1">
    <citation type="journal article" date="2012" name="Genome Biol.">
        <title>Genome and low-iron response of an oceanic diatom adapted to chronic iron limitation.</title>
        <authorList>
            <person name="Lommer M."/>
            <person name="Specht M."/>
            <person name="Roy A.S."/>
            <person name="Kraemer L."/>
            <person name="Andreson R."/>
            <person name="Gutowska M.A."/>
            <person name="Wolf J."/>
            <person name="Bergner S.V."/>
            <person name="Schilhabel M.B."/>
            <person name="Klostermeier U.C."/>
            <person name="Beiko R.G."/>
            <person name="Rosenstiel P."/>
            <person name="Hippler M."/>
            <person name="Laroche J."/>
        </authorList>
    </citation>
    <scope>NUCLEOTIDE SEQUENCE [LARGE SCALE GENOMIC DNA]</scope>
    <source>
        <strain evidence="2 3">CCMP1005</strain>
    </source>
</reference>
<comment type="caution">
    <text evidence="2">The sequence shown here is derived from an EMBL/GenBank/DDBJ whole genome shotgun (WGS) entry which is preliminary data.</text>
</comment>
<evidence type="ECO:0000313" key="3">
    <source>
        <dbReference type="Proteomes" id="UP000266841"/>
    </source>
</evidence>
<dbReference type="AlphaFoldDB" id="K0R9F4"/>
<dbReference type="Proteomes" id="UP000266841">
    <property type="component" value="Unassembled WGS sequence"/>
</dbReference>
<name>K0R9F4_THAOC</name>
<dbReference type="EMBL" id="AGNL01045352">
    <property type="protein sequence ID" value="EJK48859.1"/>
    <property type="molecule type" value="Genomic_DNA"/>
</dbReference>
<sequence length="155" mass="16186">MPPRFLTPATAALTRISFSAVWLTPPVVPTASSVPFAGRPPSSTAISAAPRSSVPLVPLPDAAASRSDGSTSSNRGALQGGVAVLGPRGGDEDEEEGREGDSRKQQGEAPRRRPAARPRPTAPDAGHQRLCLMPAGTWDQSFYATSFVRDQLAAQ</sequence>
<protein>
    <submittedName>
        <fullName evidence="2">Uncharacterized protein</fullName>
    </submittedName>
</protein>